<evidence type="ECO:0000313" key="1">
    <source>
        <dbReference type="EMBL" id="CAF4253715.1"/>
    </source>
</evidence>
<proteinExistence type="predicted"/>
<accession>A0A820EU18</accession>
<organism evidence="1 2">
    <name type="scientific">Rotaria sordida</name>
    <dbReference type="NCBI Taxonomy" id="392033"/>
    <lineage>
        <taxon>Eukaryota</taxon>
        <taxon>Metazoa</taxon>
        <taxon>Spiralia</taxon>
        <taxon>Gnathifera</taxon>
        <taxon>Rotifera</taxon>
        <taxon>Eurotatoria</taxon>
        <taxon>Bdelloidea</taxon>
        <taxon>Philodinida</taxon>
        <taxon>Philodinidae</taxon>
        <taxon>Rotaria</taxon>
    </lineage>
</organism>
<gene>
    <name evidence="1" type="ORF">FNK824_LOCUS38740</name>
</gene>
<sequence>MASFSFQQCNISSCTHEVFAACECCHLNICTIHINEHSNQRNAQFTSLVDEIKTLTNRISSFELPFLVNLEQWRLESQRILDSFCNEKRQTFLKNRIEELDRLRLIVEDLVRMQDTTPENINEIKTLIHQIEQDLTHIRFNFHPLIIDENLIVQFSQDLLPCASSHRMIKLTTYSYAVLASNTKHLLVHRDPNLCLLDRQLTIIKQTPWPLDISDICWSSTLDRFIVVTLVVVEL</sequence>
<dbReference type="EMBL" id="CAJOBE010022946">
    <property type="protein sequence ID" value="CAF4253715.1"/>
    <property type="molecule type" value="Genomic_DNA"/>
</dbReference>
<protein>
    <submittedName>
        <fullName evidence="1">Uncharacterized protein</fullName>
    </submittedName>
</protein>
<dbReference type="Proteomes" id="UP000663874">
    <property type="component" value="Unassembled WGS sequence"/>
</dbReference>
<dbReference type="AlphaFoldDB" id="A0A820EU18"/>
<comment type="caution">
    <text evidence="1">The sequence shown here is derived from an EMBL/GenBank/DDBJ whole genome shotgun (WGS) entry which is preliminary data.</text>
</comment>
<name>A0A820EU18_9BILA</name>
<reference evidence="1" key="1">
    <citation type="submission" date="2021-02" db="EMBL/GenBank/DDBJ databases">
        <authorList>
            <person name="Nowell W R."/>
        </authorList>
    </citation>
    <scope>NUCLEOTIDE SEQUENCE</scope>
</reference>
<evidence type="ECO:0000313" key="2">
    <source>
        <dbReference type="Proteomes" id="UP000663874"/>
    </source>
</evidence>